<organism evidence="1 2">
    <name type="scientific">Mucuna pruriens</name>
    <name type="common">Velvet bean</name>
    <name type="synonym">Dolichos pruriens</name>
    <dbReference type="NCBI Taxonomy" id="157652"/>
    <lineage>
        <taxon>Eukaryota</taxon>
        <taxon>Viridiplantae</taxon>
        <taxon>Streptophyta</taxon>
        <taxon>Embryophyta</taxon>
        <taxon>Tracheophyta</taxon>
        <taxon>Spermatophyta</taxon>
        <taxon>Magnoliopsida</taxon>
        <taxon>eudicotyledons</taxon>
        <taxon>Gunneridae</taxon>
        <taxon>Pentapetalae</taxon>
        <taxon>rosids</taxon>
        <taxon>fabids</taxon>
        <taxon>Fabales</taxon>
        <taxon>Fabaceae</taxon>
        <taxon>Papilionoideae</taxon>
        <taxon>50 kb inversion clade</taxon>
        <taxon>NPAAA clade</taxon>
        <taxon>indigoferoid/millettioid clade</taxon>
        <taxon>Phaseoleae</taxon>
        <taxon>Mucuna</taxon>
    </lineage>
</organism>
<dbReference type="EMBL" id="QJKJ01013748">
    <property type="protein sequence ID" value="RDX65761.1"/>
    <property type="molecule type" value="Genomic_DNA"/>
</dbReference>
<gene>
    <name evidence="1" type="ORF">CR513_55556</name>
</gene>
<accession>A0A371EI86</accession>
<evidence type="ECO:0000313" key="2">
    <source>
        <dbReference type="Proteomes" id="UP000257109"/>
    </source>
</evidence>
<dbReference type="AlphaFoldDB" id="A0A371EI86"/>
<feature type="non-terminal residue" evidence="1">
    <location>
        <position position="186"/>
    </location>
</feature>
<protein>
    <submittedName>
        <fullName evidence="1">Uncharacterized protein</fullName>
    </submittedName>
</protein>
<dbReference type="Proteomes" id="UP000257109">
    <property type="component" value="Unassembled WGS sequence"/>
</dbReference>
<reference evidence="1" key="1">
    <citation type="submission" date="2018-05" db="EMBL/GenBank/DDBJ databases">
        <title>Draft genome of Mucuna pruriens seed.</title>
        <authorList>
            <person name="Nnadi N.E."/>
            <person name="Vos R."/>
            <person name="Hasami M.H."/>
            <person name="Devisetty U.K."/>
            <person name="Aguiy J.C."/>
        </authorList>
    </citation>
    <scope>NUCLEOTIDE SEQUENCE [LARGE SCALE GENOMIC DNA]</scope>
    <source>
        <strain evidence="1">JCA_2017</strain>
    </source>
</reference>
<keyword evidence="2" id="KW-1185">Reference proteome</keyword>
<proteinExistence type="predicted"/>
<sequence>MDRSMIDTASGGALLDKTPAIARHLISNMASNMQQFETRGTIAPRMVNEVVEHPIDMCPTLQEIELDHPENVGPIGPAKLSPPLEAQAESLSARLKIRLVQPKAQSGSLAQVTLHVSNTRATSAPAQAPHHLLELGTKKPKVTRGDRLEHQRTLADLILSVLASRGEPPPSITAIVVNGGTTKARA</sequence>
<evidence type="ECO:0000313" key="1">
    <source>
        <dbReference type="EMBL" id="RDX65761.1"/>
    </source>
</evidence>
<name>A0A371EI86_MUCPR</name>
<feature type="non-terminal residue" evidence="1">
    <location>
        <position position="1"/>
    </location>
</feature>
<comment type="caution">
    <text evidence="1">The sequence shown here is derived from an EMBL/GenBank/DDBJ whole genome shotgun (WGS) entry which is preliminary data.</text>
</comment>